<keyword evidence="10" id="KW-0325">Glycoprotein</keyword>
<evidence type="ECO:0000259" key="17">
    <source>
        <dbReference type="Pfam" id="PF11721"/>
    </source>
</evidence>
<keyword evidence="14" id="KW-0812">Transmembrane</keyword>
<keyword evidence="14" id="KW-1133">Transmembrane helix</keyword>
<dbReference type="PANTHER" id="PTHR48006:SF62">
    <property type="entry name" value="LEUCINE-RICH REPEAT TRANSMEMBRANE PROTEIN KINASE"/>
    <property type="match status" value="1"/>
</dbReference>
<evidence type="ECO:0000256" key="7">
    <source>
        <dbReference type="ARBA" id="ARBA00022741"/>
    </source>
</evidence>
<keyword evidence="8" id="KW-0067">ATP-binding</keyword>
<evidence type="ECO:0000256" key="9">
    <source>
        <dbReference type="ARBA" id="ARBA00023170"/>
    </source>
</evidence>
<dbReference type="SUPFAM" id="SSF52058">
    <property type="entry name" value="L domain-like"/>
    <property type="match status" value="1"/>
</dbReference>
<evidence type="ECO:0000256" key="12">
    <source>
        <dbReference type="ARBA" id="ARBA00048679"/>
    </source>
</evidence>
<comment type="catalytic activity">
    <reaction evidence="12">
        <text>L-seryl-[protein] + ATP = O-phospho-L-seryl-[protein] + ADP + H(+)</text>
        <dbReference type="Rhea" id="RHEA:17989"/>
        <dbReference type="Rhea" id="RHEA-COMP:9863"/>
        <dbReference type="Rhea" id="RHEA-COMP:11604"/>
        <dbReference type="ChEBI" id="CHEBI:15378"/>
        <dbReference type="ChEBI" id="CHEBI:29999"/>
        <dbReference type="ChEBI" id="CHEBI:30616"/>
        <dbReference type="ChEBI" id="CHEBI:83421"/>
        <dbReference type="ChEBI" id="CHEBI:456216"/>
        <dbReference type="EC" id="2.7.11.1"/>
    </reaction>
</comment>
<dbReference type="GO" id="GO:0004674">
    <property type="term" value="F:protein serine/threonine kinase activity"/>
    <property type="evidence" value="ECO:0007669"/>
    <property type="project" value="UniProtKB-KW"/>
</dbReference>
<gene>
    <name evidence="18" type="ORF">D5086_0000064070</name>
</gene>
<evidence type="ECO:0000256" key="6">
    <source>
        <dbReference type="ARBA" id="ARBA00022729"/>
    </source>
</evidence>
<evidence type="ECO:0000256" key="13">
    <source>
        <dbReference type="SAM" id="MobiDB-lite"/>
    </source>
</evidence>
<keyword evidence="7" id="KW-0547">Nucleotide-binding</keyword>
<evidence type="ECO:0000256" key="10">
    <source>
        <dbReference type="ARBA" id="ARBA00023180"/>
    </source>
</evidence>
<dbReference type="FunFam" id="3.80.10.10:FF:000298">
    <property type="entry name" value="Putative LRR receptor-like serine/threonine-protein kinase"/>
    <property type="match status" value="1"/>
</dbReference>
<evidence type="ECO:0000313" key="18">
    <source>
        <dbReference type="EMBL" id="TKS12287.1"/>
    </source>
</evidence>
<organism evidence="18">
    <name type="scientific">Populus alba</name>
    <name type="common">White poplar</name>
    <dbReference type="NCBI Taxonomy" id="43335"/>
    <lineage>
        <taxon>Eukaryota</taxon>
        <taxon>Viridiplantae</taxon>
        <taxon>Streptophyta</taxon>
        <taxon>Embryophyta</taxon>
        <taxon>Tracheophyta</taxon>
        <taxon>Spermatophyta</taxon>
        <taxon>Magnoliopsida</taxon>
        <taxon>eudicotyledons</taxon>
        <taxon>Gunneridae</taxon>
        <taxon>Pentapetalae</taxon>
        <taxon>rosids</taxon>
        <taxon>fabids</taxon>
        <taxon>Malpighiales</taxon>
        <taxon>Salicaceae</taxon>
        <taxon>Saliceae</taxon>
        <taxon>Populus</taxon>
    </lineage>
</organism>
<comment type="catalytic activity">
    <reaction evidence="11">
        <text>L-threonyl-[protein] + ATP = O-phospho-L-threonyl-[protein] + ADP + H(+)</text>
        <dbReference type="Rhea" id="RHEA:46608"/>
        <dbReference type="Rhea" id="RHEA-COMP:11060"/>
        <dbReference type="Rhea" id="RHEA-COMP:11605"/>
        <dbReference type="ChEBI" id="CHEBI:15378"/>
        <dbReference type="ChEBI" id="CHEBI:30013"/>
        <dbReference type="ChEBI" id="CHEBI:30616"/>
        <dbReference type="ChEBI" id="CHEBI:61977"/>
        <dbReference type="ChEBI" id="CHEBI:456216"/>
        <dbReference type="EC" id="2.7.11.1"/>
    </reaction>
</comment>
<dbReference type="GO" id="GO:0005886">
    <property type="term" value="C:plasma membrane"/>
    <property type="evidence" value="ECO:0007669"/>
    <property type="project" value="TreeGrafter"/>
</dbReference>
<dbReference type="InterPro" id="IPR001245">
    <property type="entry name" value="Ser-Thr/Tyr_kinase_cat_dom"/>
</dbReference>
<feature type="domain" description="Serine-threonine/tyrosine-protein kinase catalytic" evidence="16">
    <location>
        <begin position="739"/>
        <end position="845"/>
    </location>
</feature>
<dbReference type="AlphaFoldDB" id="A0A4U5QS52"/>
<evidence type="ECO:0000256" key="3">
    <source>
        <dbReference type="ARBA" id="ARBA00022527"/>
    </source>
</evidence>
<feature type="transmembrane region" description="Helical" evidence="14">
    <location>
        <begin position="635"/>
        <end position="657"/>
    </location>
</feature>
<reference evidence="18" key="1">
    <citation type="submission" date="2018-10" db="EMBL/GenBank/DDBJ databases">
        <title>Population genomic analysis revealed the cold adaptation of white poplar.</title>
        <authorList>
            <person name="Liu Y.-J."/>
        </authorList>
    </citation>
    <scope>NUCLEOTIDE SEQUENCE [LARGE SCALE GENOMIC DNA]</scope>
    <source>
        <strain evidence="18">PAL-ZL1</strain>
    </source>
</reference>
<keyword evidence="5" id="KW-0808">Transferase</keyword>
<dbReference type="Gene3D" id="1.10.510.10">
    <property type="entry name" value="Transferase(Phosphotransferase) domain 1"/>
    <property type="match status" value="1"/>
</dbReference>
<comment type="subcellular location">
    <subcellularLocation>
        <location evidence="1">Membrane</location>
        <topology evidence="1">Single-pass type I membrane protein</topology>
    </subcellularLocation>
</comment>
<keyword evidence="3" id="KW-0418">Kinase</keyword>
<keyword evidence="14" id="KW-0472">Membrane</keyword>
<dbReference type="PANTHER" id="PTHR48006">
    <property type="entry name" value="LEUCINE-RICH REPEAT-CONTAINING PROTEIN DDB_G0281931-RELATED"/>
    <property type="match status" value="1"/>
</dbReference>
<dbReference type="EC" id="2.7.11.1" evidence="2"/>
<keyword evidence="9" id="KW-0675">Receptor</keyword>
<dbReference type="GO" id="GO:0005524">
    <property type="term" value="F:ATP binding"/>
    <property type="evidence" value="ECO:0007669"/>
    <property type="project" value="UniProtKB-KW"/>
</dbReference>
<evidence type="ECO:0000256" key="1">
    <source>
        <dbReference type="ARBA" id="ARBA00004479"/>
    </source>
</evidence>
<evidence type="ECO:0000256" key="14">
    <source>
        <dbReference type="SAM" id="Phobius"/>
    </source>
</evidence>
<dbReference type="InterPro" id="IPR001611">
    <property type="entry name" value="Leu-rich_rpt"/>
</dbReference>
<feature type="compositionally biased region" description="Basic and acidic residues" evidence="13">
    <location>
        <begin position="877"/>
        <end position="886"/>
    </location>
</feature>
<evidence type="ECO:0000256" key="5">
    <source>
        <dbReference type="ARBA" id="ARBA00022679"/>
    </source>
</evidence>
<dbReference type="STRING" id="43335.A0A4U5QS52"/>
<dbReference type="Gene3D" id="3.80.10.10">
    <property type="entry name" value="Ribonuclease Inhibitor"/>
    <property type="match status" value="2"/>
</dbReference>
<accession>A0A4U5QS52</accession>
<keyword evidence="6 15" id="KW-0732">Signal</keyword>
<dbReference type="InterPro" id="IPR051824">
    <property type="entry name" value="LRR_Rcpt-Like_S/T_Kinase"/>
</dbReference>
<dbReference type="Gene3D" id="3.30.200.20">
    <property type="entry name" value="Phosphorylase Kinase, domain 1"/>
    <property type="match status" value="1"/>
</dbReference>
<feature type="domain" description="Serine-threonine/tyrosine-protein kinase catalytic" evidence="16">
    <location>
        <begin position="685"/>
        <end position="731"/>
    </location>
</feature>
<feature type="signal peptide" evidence="15">
    <location>
        <begin position="1"/>
        <end position="27"/>
    </location>
</feature>
<dbReference type="Gene3D" id="2.60.120.430">
    <property type="entry name" value="Galactose-binding lectin"/>
    <property type="match status" value="1"/>
</dbReference>
<evidence type="ECO:0000256" key="8">
    <source>
        <dbReference type="ARBA" id="ARBA00022840"/>
    </source>
</evidence>
<dbReference type="FunFam" id="2.60.120.430:FF:000002">
    <property type="entry name" value="Leucine-rich repeat receptor-like protein kinase"/>
    <property type="match status" value="1"/>
</dbReference>
<comment type="caution">
    <text evidence="18">The sequence shown here is derived from an EMBL/GenBank/DDBJ whole genome shotgun (WGS) entry which is preliminary data.</text>
</comment>
<evidence type="ECO:0000256" key="2">
    <source>
        <dbReference type="ARBA" id="ARBA00012513"/>
    </source>
</evidence>
<sequence length="919" mass="100685">MTRHPFLLPFLALSFVCIIGLAAIAQAQNQTQPTTDPDEARALNSIFQQWRISATNQWNTSGDVCSGAATGASPTIDDKGFNPFIKCDCNFLNGTTCRITALKVYAMDVIGLIPDELWSLVYLTNLNLGQNYLTGNLSSSISNLTRMQYLTFGINALSGELPKELGLLTDLRVLFSSNNFTGSLPSELGNLVKLEQIYFDSSGVSGQIPPTFANLQTLANVWASDNELTGTIPDFIGNWSKLIVLRLEGNAFEGPIPSVFSNLTTLTELRISDLSDGGSSLEFIKNMKSLSILVLRNNNISASIPTYIGEFQSLTQLDLSFNNIVGQIPDSLFNLSSLTYLFLGNNKLNGTLPATKSSGLLNVDVSYNNLAGGFPSWVSETNLELNLVANNFTVVASNLSGLPSGLNCLQRNFPCNRGFPIYSQFGIKCGGPQITSSNRVLFERDNTNLAAASYYVSDASTFGVSNTGYFSGNNDPQYTTSSSSQFTNTLDSELFQTSRISASSLRYYGLGLENGNYTIIMQFTESVILQGSTWKSLGRRVFDVYIQGSRVLKDFDIQKAAGGITNQAVQREFNVQVTENYVDIHFFWAGKGTCCIPAQGTYGPSVSAINAIPDFTPTVSNKLPSEKKKKNRTGLIAGIVVGVGVVGFLLVFSVLCARRRERQSNIDYEEFLGIDARPYTFSYGKAQFIAEIATISAVQHRNLVKLYGCCIEGANRLLVYEYLENKSLDQATHISTRVAGTIGYLAPEYAMRGHLTEKADVFAFGVVALEILSGRPNSDTSLETEKIYLLEWAWHLHENNRQVELVDSRLSEFNQEEVNRLIGVALLCTQTAPTLRPSMSRVIAMLSGDIEVNIVTSKPGYLTDWKFDDTSTFMSDDATRASDTSHHNSSTSTSLVNNQKDLSPRATDPMIRDIIGLGR</sequence>
<dbReference type="SUPFAM" id="SSF56112">
    <property type="entry name" value="Protein kinase-like (PK-like)"/>
    <property type="match status" value="1"/>
</dbReference>
<keyword evidence="4" id="KW-0597">Phosphoprotein</keyword>
<dbReference type="InterPro" id="IPR032675">
    <property type="entry name" value="LRR_dom_sf"/>
</dbReference>
<feature type="domain" description="Malectin" evidence="17">
    <location>
        <begin position="425"/>
        <end position="609"/>
    </location>
</feature>
<dbReference type="Pfam" id="PF07714">
    <property type="entry name" value="PK_Tyr_Ser-Thr"/>
    <property type="match status" value="2"/>
</dbReference>
<feature type="chain" id="PRO_5020235766" description="non-specific serine/threonine protein kinase" evidence="15">
    <location>
        <begin position="28"/>
        <end position="919"/>
    </location>
</feature>
<dbReference type="InterPro" id="IPR021720">
    <property type="entry name" value="Malectin_dom"/>
</dbReference>
<protein>
    <recommendedName>
        <fullName evidence="2">non-specific serine/threonine protein kinase</fullName>
        <ecNumber evidence="2">2.7.11.1</ecNumber>
    </recommendedName>
</protein>
<dbReference type="Pfam" id="PF11721">
    <property type="entry name" value="Malectin"/>
    <property type="match status" value="1"/>
</dbReference>
<dbReference type="Pfam" id="PF00560">
    <property type="entry name" value="LRR_1"/>
    <property type="match status" value="1"/>
</dbReference>
<dbReference type="FunFam" id="3.80.10.10:FF:000766">
    <property type="entry name" value="Os05g0263100 protein"/>
    <property type="match status" value="1"/>
</dbReference>
<keyword evidence="3" id="KW-0723">Serine/threonine-protein kinase</keyword>
<dbReference type="EMBL" id="RCHU01000176">
    <property type="protein sequence ID" value="TKS12287.1"/>
    <property type="molecule type" value="Genomic_DNA"/>
</dbReference>
<evidence type="ECO:0000256" key="15">
    <source>
        <dbReference type="SAM" id="SignalP"/>
    </source>
</evidence>
<name>A0A4U5QS52_POPAL</name>
<evidence type="ECO:0000256" key="11">
    <source>
        <dbReference type="ARBA" id="ARBA00047899"/>
    </source>
</evidence>
<evidence type="ECO:0000259" key="16">
    <source>
        <dbReference type="Pfam" id="PF07714"/>
    </source>
</evidence>
<evidence type="ECO:0000256" key="4">
    <source>
        <dbReference type="ARBA" id="ARBA00022553"/>
    </source>
</evidence>
<feature type="region of interest" description="Disordered" evidence="13">
    <location>
        <begin position="877"/>
        <end position="907"/>
    </location>
</feature>
<proteinExistence type="predicted"/>
<dbReference type="InterPro" id="IPR011009">
    <property type="entry name" value="Kinase-like_dom_sf"/>
</dbReference>